<dbReference type="InterPro" id="IPR016161">
    <property type="entry name" value="Ald_DH/histidinol_DH"/>
</dbReference>
<dbReference type="EMBL" id="UINC01038586">
    <property type="protein sequence ID" value="SVB35812.1"/>
    <property type="molecule type" value="Genomic_DNA"/>
</dbReference>
<feature type="non-terminal residue" evidence="2">
    <location>
        <position position="159"/>
    </location>
</feature>
<dbReference type="InterPro" id="IPR015590">
    <property type="entry name" value="Aldehyde_DH_dom"/>
</dbReference>
<dbReference type="AlphaFoldDB" id="A0A382DCQ0"/>
<dbReference type="GO" id="GO:0016491">
    <property type="term" value="F:oxidoreductase activity"/>
    <property type="evidence" value="ECO:0007669"/>
    <property type="project" value="InterPro"/>
</dbReference>
<proteinExistence type="predicted"/>
<reference evidence="2" key="1">
    <citation type="submission" date="2018-05" db="EMBL/GenBank/DDBJ databases">
        <authorList>
            <person name="Lanie J.A."/>
            <person name="Ng W.-L."/>
            <person name="Kazmierczak K.M."/>
            <person name="Andrzejewski T.M."/>
            <person name="Davidsen T.M."/>
            <person name="Wayne K.J."/>
            <person name="Tettelin H."/>
            <person name="Glass J.I."/>
            <person name="Rusch D."/>
            <person name="Podicherti R."/>
            <person name="Tsui H.-C.T."/>
            <person name="Winkler M.E."/>
        </authorList>
    </citation>
    <scope>NUCLEOTIDE SEQUENCE</scope>
</reference>
<organism evidence="2">
    <name type="scientific">marine metagenome</name>
    <dbReference type="NCBI Taxonomy" id="408172"/>
    <lineage>
        <taxon>unclassified sequences</taxon>
        <taxon>metagenomes</taxon>
        <taxon>ecological metagenomes</taxon>
    </lineage>
</organism>
<protein>
    <recommendedName>
        <fullName evidence="1">Aldehyde dehydrogenase domain-containing protein</fullName>
    </recommendedName>
</protein>
<dbReference type="PANTHER" id="PTHR11699">
    <property type="entry name" value="ALDEHYDE DEHYDROGENASE-RELATED"/>
    <property type="match status" value="1"/>
</dbReference>
<accession>A0A382DCQ0</accession>
<sequence>MNTPNLGFSPKGLYIGGKWVDSAQGKKFSSINPSNREQLGEVPLAEKEDVNRAVKAAKQAFQDWSRMPIKERAGFLVNLADKLMENRDELGFMDCVDSGNAISGMKGDVDWSSDTLKYFAGLITEIKGETLSEKPGHLNFTRRQPYGVVAKINPFNHPL</sequence>
<evidence type="ECO:0000259" key="1">
    <source>
        <dbReference type="Pfam" id="PF00171"/>
    </source>
</evidence>
<dbReference type="Pfam" id="PF00171">
    <property type="entry name" value="Aldedh"/>
    <property type="match status" value="1"/>
</dbReference>
<dbReference type="SUPFAM" id="SSF53720">
    <property type="entry name" value="ALDH-like"/>
    <property type="match status" value="1"/>
</dbReference>
<gene>
    <name evidence="2" type="ORF">METZ01_LOCUS188666</name>
</gene>
<dbReference type="Gene3D" id="3.40.605.10">
    <property type="entry name" value="Aldehyde Dehydrogenase, Chain A, domain 1"/>
    <property type="match status" value="1"/>
</dbReference>
<feature type="domain" description="Aldehyde dehydrogenase" evidence="1">
    <location>
        <begin position="19"/>
        <end position="159"/>
    </location>
</feature>
<dbReference type="InterPro" id="IPR016162">
    <property type="entry name" value="Ald_DH_N"/>
</dbReference>
<evidence type="ECO:0000313" key="2">
    <source>
        <dbReference type="EMBL" id="SVB35812.1"/>
    </source>
</evidence>
<name>A0A382DCQ0_9ZZZZ</name>